<keyword evidence="5" id="KW-0560">Oxidoreductase</keyword>
<reference evidence="10" key="1">
    <citation type="submission" date="2016-12" db="EMBL/GenBank/DDBJ databases">
        <title>Comparative genomics of four Isosphaeraceae planctomycetes: a common pool of plasmids and glycoside hydrolase genes.</title>
        <authorList>
            <person name="Ivanova A."/>
        </authorList>
    </citation>
    <scope>NUCLEOTIDE SEQUENCE [LARGE SCALE GENOMIC DNA]</scope>
    <source>
        <strain evidence="10">PX4</strain>
    </source>
</reference>
<dbReference type="InterPro" id="IPR058240">
    <property type="entry name" value="rSAM_sf"/>
</dbReference>
<dbReference type="PANTHER" id="PTHR11228">
    <property type="entry name" value="RADICAL SAM DOMAIN PROTEIN"/>
    <property type="match status" value="1"/>
</dbReference>
<dbReference type="SMART" id="SM00729">
    <property type="entry name" value="Elp3"/>
    <property type="match status" value="1"/>
</dbReference>
<keyword evidence="9" id="KW-0808">Transferase</keyword>
<keyword evidence="10" id="KW-1185">Reference proteome</keyword>
<organism evidence="9 10">
    <name type="scientific">Paludisphaera borealis</name>
    <dbReference type="NCBI Taxonomy" id="1387353"/>
    <lineage>
        <taxon>Bacteria</taxon>
        <taxon>Pseudomonadati</taxon>
        <taxon>Planctomycetota</taxon>
        <taxon>Planctomycetia</taxon>
        <taxon>Isosphaerales</taxon>
        <taxon>Isosphaeraceae</taxon>
        <taxon>Paludisphaera</taxon>
    </lineage>
</organism>
<dbReference type="GO" id="GO:0016491">
    <property type="term" value="F:oxidoreductase activity"/>
    <property type="evidence" value="ECO:0007669"/>
    <property type="project" value="UniProtKB-KW"/>
</dbReference>
<keyword evidence="4" id="KW-0479">Metal-binding</keyword>
<evidence type="ECO:0000256" key="3">
    <source>
        <dbReference type="ARBA" id="ARBA00022691"/>
    </source>
</evidence>
<dbReference type="PROSITE" id="PS51918">
    <property type="entry name" value="RADICAL_SAM"/>
    <property type="match status" value="1"/>
</dbReference>
<proteinExistence type="predicted"/>
<dbReference type="GO" id="GO:0032324">
    <property type="term" value="P:molybdopterin cofactor biosynthetic process"/>
    <property type="evidence" value="ECO:0007669"/>
    <property type="project" value="UniProtKB-ARBA"/>
</dbReference>
<evidence type="ECO:0000259" key="8">
    <source>
        <dbReference type="PROSITE" id="PS51918"/>
    </source>
</evidence>
<evidence type="ECO:0000256" key="2">
    <source>
        <dbReference type="ARBA" id="ARBA00022485"/>
    </source>
</evidence>
<dbReference type="PANTHER" id="PTHR11228:SF7">
    <property type="entry name" value="PQQA PEPTIDE CYCLASE"/>
    <property type="match status" value="1"/>
</dbReference>
<dbReference type="InterPro" id="IPR050377">
    <property type="entry name" value="Radical_SAM_PqqE_MftC-like"/>
</dbReference>
<dbReference type="AlphaFoldDB" id="A0A1U7CSP7"/>
<dbReference type="GO" id="GO:0051539">
    <property type="term" value="F:4 iron, 4 sulfur cluster binding"/>
    <property type="evidence" value="ECO:0007669"/>
    <property type="project" value="UniProtKB-KW"/>
</dbReference>
<evidence type="ECO:0000313" key="9">
    <source>
        <dbReference type="EMBL" id="APW61970.1"/>
    </source>
</evidence>
<evidence type="ECO:0000256" key="7">
    <source>
        <dbReference type="ARBA" id="ARBA00023014"/>
    </source>
</evidence>
<dbReference type="SFLD" id="SFLDG01387">
    <property type="entry name" value="BtrN-like_SPASM_domain_contain"/>
    <property type="match status" value="1"/>
</dbReference>
<keyword evidence="6" id="KW-0408">Iron</keyword>
<gene>
    <name evidence="9" type="primary">mftC_1</name>
    <name evidence="9" type="ORF">BSF38_03502</name>
</gene>
<evidence type="ECO:0000313" key="10">
    <source>
        <dbReference type="Proteomes" id="UP000186309"/>
    </source>
</evidence>
<dbReference type="GO" id="GO:0016740">
    <property type="term" value="F:transferase activity"/>
    <property type="evidence" value="ECO:0007669"/>
    <property type="project" value="UniProtKB-KW"/>
</dbReference>
<dbReference type="SFLD" id="SFLDS00029">
    <property type="entry name" value="Radical_SAM"/>
    <property type="match status" value="1"/>
</dbReference>
<evidence type="ECO:0000256" key="6">
    <source>
        <dbReference type="ARBA" id="ARBA00023004"/>
    </source>
</evidence>
<dbReference type="EC" id="2.-.-.-" evidence="9"/>
<dbReference type="CDD" id="cd21109">
    <property type="entry name" value="SPASM"/>
    <property type="match status" value="1"/>
</dbReference>
<dbReference type="InterPro" id="IPR013785">
    <property type="entry name" value="Aldolase_TIM"/>
</dbReference>
<dbReference type="Pfam" id="PF04055">
    <property type="entry name" value="Radical_SAM"/>
    <property type="match status" value="1"/>
</dbReference>
<evidence type="ECO:0000256" key="5">
    <source>
        <dbReference type="ARBA" id="ARBA00023002"/>
    </source>
</evidence>
<dbReference type="InterPro" id="IPR006638">
    <property type="entry name" value="Elp3/MiaA/NifB-like_rSAM"/>
</dbReference>
<comment type="cofactor">
    <cofactor evidence="1">
        <name>[4Fe-4S] cluster</name>
        <dbReference type="ChEBI" id="CHEBI:49883"/>
    </cofactor>
</comment>
<evidence type="ECO:0000256" key="1">
    <source>
        <dbReference type="ARBA" id="ARBA00001966"/>
    </source>
</evidence>
<dbReference type="STRING" id="1387353.BSF38_03502"/>
<dbReference type="Pfam" id="PF13186">
    <property type="entry name" value="SPASM"/>
    <property type="match status" value="1"/>
</dbReference>
<name>A0A1U7CSP7_9BACT</name>
<dbReference type="Proteomes" id="UP000186309">
    <property type="component" value="Chromosome"/>
</dbReference>
<dbReference type="InterPro" id="IPR023885">
    <property type="entry name" value="4Fe4S-binding_SPASM_dom"/>
</dbReference>
<keyword evidence="3" id="KW-0949">S-adenosyl-L-methionine</keyword>
<dbReference type="Gene3D" id="3.20.20.70">
    <property type="entry name" value="Aldolase class I"/>
    <property type="match status" value="1"/>
</dbReference>
<feature type="domain" description="Radical SAM core" evidence="8">
    <location>
        <begin position="161"/>
        <end position="387"/>
    </location>
</feature>
<dbReference type="GO" id="GO:0046872">
    <property type="term" value="F:metal ion binding"/>
    <property type="evidence" value="ECO:0007669"/>
    <property type="project" value="UniProtKB-KW"/>
</dbReference>
<dbReference type="InterPro" id="IPR034391">
    <property type="entry name" value="AdoMet-like_SPASM_containing"/>
</dbReference>
<dbReference type="NCBIfam" id="TIGR04085">
    <property type="entry name" value="rSAM_more_4Fe4S"/>
    <property type="match status" value="1"/>
</dbReference>
<keyword evidence="7" id="KW-0411">Iron-sulfur</keyword>
<dbReference type="InterPro" id="IPR000385">
    <property type="entry name" value="MoaA_NifB_PqqE_Fe-S-bd_CS"/>
</dbReference>
<dbReference type="OrthoDB" id="9792276at2"/>
<evidence type="ECO:0000256" key="4">
    <source>
        <dbReference type="ARBA" id="ARBA00022723"/>
    </source>
</evidence>
<dbReference type="InterPro" id="IPR007197">
    <property type="entry name" value="rSAM"/>
</dbReference>
<dbReference type="KEGG" id="pbor:BSF38_03502"/>
<keyword evidence="2" id="KW-0004">4Fe-4S</keyword>
<dbReference type="PROSITE" id="PS01305">
    <property type="entry name" value="MOAA_NIFB_PQQE"/>
    <property type="match status" value="1"/>
</dbReference>
<sequence length="513" mass="57811">MTIAWLRHRGGGVLRRCRRGGRRLSALVTGRRAAGRRHEAVVVVGPGPAANLERMEQAAALYREMMGREPRAGEIGAWAVQFHDRDQTQALDALGDSLRGGLEYERLVGPVVAEIKTIYSRYYLREPTRHEVASHLGRFRAELPADDDVLSIIRAGSIRKRLGIRPLHLEMDVINQCNLRCVMCHFSLESVYKQKRVDLSIEDFTKIAEELFPLCKHVSLSFNTEPLLHRRLGEVLDIAGSYNVPGLYMITNAMLLKPAVVERLSRNKVSLCVSVDAAVKETYERIRAGGRFETLLANIRAIQGVRDQVGSTYPHLHLNFVLMRSNITELPDFVRLANDLQVKSVGGVHLVPFEGTDTRLESLEGHKELCNRMLDEARAIGKEYGINTYFPANFDLESTDRAPTRNDSLPALPVGVGEGENRVSRCQFPWHWVGVLPNGDVRPCGWWYGEQPMGNIRSQTFEEIWNSERYEELRSEHRDGRLRAACLTCPAAGLGSVNSPDAFRTKRHFLSKP</sequence>
<protein>
    <submittedName>
        <fullName evidence="9">Mycofactocin radical SAM maturase MftC</fullName>
        <ecNumber evidence="9">2.-.-.-</ecNumber>
    </submittedName>
</protein>
<dbReference type="SUPFAM" id="SSF102114">
    <property type="entry name" value="Radical SAM enzymes"/>
    <property type="match status" value="1"/>
</dbReference>
<dbReference type="SFLD" id="SFLDG01067">
    <property type="entry name" value="SPASM/twitch_domain_containing"/>
    <property type="match status" value="1"/>
</dbReference>
<dbReference type="EMBL" id="CP019082">
    <property type="protein sequence ID" value="APW61970.1"/>
    <property type="molecule type" value="Genomic_DNA"/>
</dbReference>
<accession>A0A1U7CSP7</accession>
<dbReference type="CDD" id="cd01335">
    <property type="entry name" value="Radical_SAM"/>
    <property type="match status" value="1"/>
</dbReference>